<comment type="pathway">
    <text evidence="10 11">Cell wall biogenesis; peptidoglycan biosynthesis.</text>
</comment>
<gene>
    <name evidence="10" type="primary">murF</name>
    <name evidence="15" type="ORF">CLV92_10660</name>
</gene>
<evidence type="ECO:0000256" key="5">
    <source>
        <dbReference type="ARBA" id="ARBA00022840"/>
    </source>
</evidence>
<evidence type="ECO:0000256" key="10">
    <source>
        <dbReference type="HAMAP-Rule" id="MF_02019"/>
    </source>
</evidence>
<organism evidence="15 16">
    <name type="scientific">Kineococcus xinjiangensis</name>
    <dbReference type="NCBI Taxonomy" id="512762"/>
    <lineage>
        <taxon>Bacteria</taxon>
        <taxon>Bacillati</taxon>
        <taxon>Actinomycetota</taxon>
        <taxon>Actinomycetes</taxon>
        <taxon>Kineosporiales</taxon>
        <taxon>Kineosporiaceae</taxon>
        <taxon>Kineococcus</taxon>
    </lineage>
</organism>
<dbReference type="Pfam" id="PF02875">
    <property type="entry name" value="Mur_ligase_C"/>
    <property type="match status" value="1"/>
</dbReference>
<evidence type="ECO:0000259" key="13">
    <source>
        <dbReference type="Pfam" id="PF02875"/>
    </source>
</evidence>
<dbReference type="Gene3D" id="3.40.1190.10">
    <property type="entry name" value="Mur-like, catalytic domain"/>
    <property type="match status" value="1"/>
</dbReference>
<comment type="similarity">
    <text evidence="10">Belongs to the MurCDEF family. MurF subfamily.</text>
</comment>
<dbReference type="GO" id="GO:0009252">
    <property type="term" value="P:peptidoglycan biosynthetic process"/>
    <property type="evidence" value="ECO:0007669"/>
    <property type="project" value="UniProtKB-UniRule"/>
</dbReference>
<keyword evidence="2 10" id="KW-0436">Ligase</keyword>
<evidence type="ECO:0000256" key="4">
    <source>
        <dbReference type="ARBA" id="ARBA00022741"/>
    </source>
</evidence>
<protein>
    <recommendedName>
        <fullName evidence="10 11">UDP-N-acetylmuramoyl-tripeptide--D-alanyl-D-alanine ligase</fullName>
        <ecNumber evidence="10 11">6.3.2.10</ecNumber>
    </recommendedName>
    <alternativeName>
        <fullName evidence="10">D-alanyl-D-alanine-adding enzyme</fullName>
    </alternativeName>
</protein>
<keyword evidence="16" id="KW-1185">Reference proteome</keyword>
<dbReference type="UniPathway" id="UPA00219"/>
<evidence type="ECO:0000256" key="7">
    <source>
        <dbReference type="ARBA" id="ARBA00022984"/>
    </source>
</evidence>
<comment type="subcellular location">
    <subcellularLocation>
        <location evidence="10 11">Cytoplasm</location>
    </subcellularLocation>
</comment>
<dbReference type="RefSeq" id="WP_104432631.1">
    <property type="nucleotide sequence ID" value="NZ_PTJD01000006.1"/>
</dbReference>
<feature type="binding site" evidence="10">
    <location>
        <begin position="120"/>
        <end position="126"/>
    </location>
    <ligand>
        <name>ATP</name>
        <dbReference type="ChEBI" id="CHEBI:30616"/>
    </ligand>
</feature>
<dbReference type="GO" id="GO:0005524">
    <property type="term" value="F:ATP binding"/>
    <property type="evidence" value="ECO:0007669"/>
    <property type="project" value="UniProtKB-UniRule"/>
</dbReference>
<keyword evidence="7 10" id="KW-0573">Peptidoglycan synthesis</keyword>
<dbReference type="InterPro" id="IPR036615">
    <property type="entry name" value="Mur_ligase_C_dom_sf"/>
</dbReference>
<evidence type="ECO:0000256" key="6">
    <source>
        <dbReference type="ARBA" id="ARBA00022960"/>
    </source>
</evidence>
<dbReference type="EC" id="6.3.2.10" evidence="10 11"/>
<evidence type="ECO:0000313" key="15">
    <source>
        <dbReference type="EMBL" id="PPK95239.1"/>
    </source>
</evidence>
<dbReference type="PANTHER" id="PTHR43024">
    <property type="entry name" value="UDP-N-ACETYLMURAMOYL-TRIPEPTIDE--D-ALANYL-D-ALANINE LIGASE"/>
    <property type="match status" value="1"/>
</dbReference>
<evidence type="ECO:0000256" key="9">
    <source>
        <dbReference type="ARBA" id="ARBA00023316"/>
    </source>
</evidence>
<dbReference type="OrthoDB" id="9800958at2"/>
<keyword evidence="9 10" id="KW-0961">Cell wall biogenesis/degradation</keyword>
<comment type="catalytic activity">
    <reaction evidence="10 11">
        <text>D-alanyl-D-alanine + UDP-N-acetyl-alpha-D-muramoyl-L-alanyl-gamma-D-glutamyl-meso-2,6-diaminopimelate + ATP = UDP-N-acetyl-alpha-D-muramoyl-L-alanyl-gamma-D-glutamyl-meso-2,6-diaminopimeloyl-D-alanyl-D-alanine + ADP + phosphate + H(+)</text>
        <dbReference type="Rhea" id="RHEA:28374"/>
        <dbReference type="ChEBI" id="CHEBI:15378"/>
        <dbReference type="ChEBI" id="CHEBI:30616"/>
        <dbReference type="ChEBI" id="CHEBI:43474"/>
        <dbReference type="ChEBI" id="CHEBI:57822"/>
        <dbReference type="ChEBI" id="CHEBI:61386"/>
        <dbReference type="ChEBI" id="CHEBI:83905"/>
        <dbReference type="ChEBI" id="CHEBI:456216"/>
        <dbReference type="EC" id="6.3.2.10"/>
    </reaction>
</comment>
<evidence type="ECO:0000256" key="11">
    <source>
        <dbReference type="RuleBase" id="RU004136"/>
    </source>
</evidence>
<dbReference type="GO" id="GO:0071555">
    <property type="term" value="P:cell wall organization"/>
    <property type="evidence" value="ECO:0007669"/>
    <property type="project" value="UniProtKB-KW"/>
</dbReference>
<dbReference type="Proteomes" id="UP000239485">
    <property type="component" value="Unassembled WGS sequence"/>
</dbReference>
<evidence type="ECO:0000256" key="3">
    <source>
        <dbReference type="ARBA" id="ARBA00022618"/>
    </source>
</evidence>
<dbReference type="AlphaFoldDB" id="A0A2S6ILZ3"/>
<keyword evidence="5 10" id="KW-0067">ATP-binding</keyword>
<dbReference type="PANTHER" id="PTHR43024:SF1">
    <property type="entry name" value="UDP-N-ACETYLMURAMOYL-TRIPEPTIDE--D-ALANYL-D-ALANINE LIGASE"/>
    <property type="match status" value="1"/>
</dbReference>
<dbReference type="GO" id="GO:0008360">
    <property type="term" value="P:regulation of cell shape"/>
    <property type="evidence" value="ECO:0007669"/>
    <property type="project" value="UniProtKB-KW"/>
</dbReference>
<keyword evidence="6 10" id="KW-0133">Cell shape</keyword>
<evidence type="ECO:0000256" key="1">
    <source>
        <dbReference type="ARBA" id="ARBA00022490"/>
    </source>
</evidence>
<dbReference type="HAMAP" id="MF_02019">
    <property type="entry name" value="MurF"/>
    <property type="match status" value="1"/>
</dbReference>
<feature type="domain" description="Mur ligase N-terminal catalytic" evidence="12">
    <location>
        <begin position="34"/>
        <end position="80"/>
    </location>
</feature>
<comment type="caution">
    <text evidence="15">The sequence shown here is derived from an EMBL/GenBank/DDBJ whole genome shotgun (WGS) entry which is preliminary data.</text>
</comment>
<dbReference type="GO" id="GO:0008766">
    <property type="term" value="F:UDP-N-acetylmuramoylalanyl-D-glutamyl-2,6-diaminopimelate-D-alanyl-D-alanine ligase activity"/>
    <property type="evidence" value="ECO:0007669"/>
    <property type="project" value="RHEA"/>
</dbReference>
<dbReference type="Gene3D" id="3.40.1390.10">
    <property type="entry name" value="MurE/MurF, N-terminal domain"/>
    <property type="match status" value="1"/>
</dbReference>
<dbReference type="InterPro" id="IPR013221">
    <property type="entry name" value="Mur_ligase_cen"/>
</dbReference>
<dbReference type="EMBL" id="PTJD01000006">
    <property type="protein sequence ID" value="PPK95239.1"/>
    <property type="molecule type" value="Genomic_DNA"/>
</dbReference>
<keyword evidence="3 10" id="KW-0132">Cell division</keyword>
<comment type="function">
    <text evidence="10 11">Involved in cell wall formation. Catalyzes the final step in the synthesis of UDP-N-acetylmuramoyl-pentapeptide, the precursor of murein.</text>
</comment>
<sequence>MIPLSSRDVEQLTGGRLVAAAGDPDEPAVTGPVVVDSRLAVPGALFVALPGERTDGAEHAAAAVAAGARAVLAQRPVDLGGGSAAVVLADDCVAALGRLARGVLEWLREAGRPTVVGVTGSAGKTTTKDLLRAVLAVRGPVVAPRGSYNNEIGAPLTVLQTDPTVEHLVVEMGARGLGHIRSLCEIAPPQVGVVLNVGAAHAGEFGSVETTARAKGELVEALAPDGLAVLNADDARVLAMRERTRARVLTHGRGEGVDVRAVDVQLDGAARARFRLLSTLQSGPGTAGEADVALRLHGEHQVSNALAAATAALGLGVPLADVAAALSAAEAASPGRMQVVQRPDGVTVVNDAYNANPDSVRAALKALVAMAEGRRSWAVLGEMLELGEASRDEHDSVGRLAVRLDVSRLLAVGTGARPVFTGAVMEGSWGDEAAFVPDVAAAWDFLSAELRPGDVVLVKSSNGAGLAALAERLVATP</sequence>
<dbReference type="Pfam" id="PF01225">
    <property type="entry name" value="Mur_ligase"/>
    <property type="match status" value="1"/>
</dbReference>
<dbReference type="Gene3D" id="3.90.190.20">
    <property type="entry name" value="Mur ligase, C-terminal domain"/>
    <property type="match status" value="1"/>
</dbReference>
<proteinExistence type="inferred from homology"/>
<evidence type="ECO:0000259" key="12">
    <source>
        <dbReference type="Pfam" id="PF01225"/>
    </source>
</evidence>
<dbReference type="GO" id="GO:0005737">
    <property type="term" value="C:cytoplasm"/>
    <property type="evidence" value="ECO:0007669"/>
    <property type="project" value="UniProtKB-SubCell"/>
</dbReference>
<reference evidence="15 16" key="1">
    <citation type="submission" date="2018-02" db="EMBL/GenBank/DDBJ databases">
        <title>Genomic Encyclopedia of Archaeal and Bacterial Type Strains, Phase II (KMG-II): from individual species to whole genera.</title>
        <authorList>
            <person name="Goeker M."/>
        </authorList>
    </citation>
    <scope>NUCLEOTIDE SEQUENCE [LARGE SCALE GENOMIC DNA]</scope>
    <source>
        <strain evidence="15 16">DSM 22857</strain>
    </source>
</reference>
<dbReference type="SUPFAM" id="SSF53623">
    <property type="entry name" value="MurD-like peptide ligases, catalytic domain"/>
    <property type="match status" value="1"/>
</dbReference>
<dbReference type="GO" id="GO:0051301">
    <property type="term" value="P:cell division"/>
    <property type="evidence" value="ECO:0007669"/>
    <property type="project" value="UniProtKB-KW"/>
</dbReference>
<dbReference type="GO" id="GO:0047480">
    <property type="term" value="F:UDP-N-acetylmuramoyl-tripeptide-D-alanyl-D-alanine ligase activity"/>
    <property type="evidence" value="ECO:0007669"/>
    <property type="project" value="UniProtKB-UniRule"/>
</dbReference>
<dbReference type="Pfam" id="PF08245">
    <property type="entry name" value="Mur_ligase_M"/>
    <property type="match status" value="1"/>
</dbReference>
<evidence type="ECO:0000259" key="14">
    <source>
        <dbReference type="Pfam" id="PF08245"/>
    </source>
</evidence>
<dbReference type="InterPro" id="IPR051046">
    <property type="entry name" value="MurCDEF_CellWall_CoF430Synth"/>
</dbReference>
<dbReference type="InterPro" id="IPR004101">
    <property type="entry name" value="Mur_ligase_C"/>
</dbReference>
<name>A0A2S6ILZ3_9ACTN</name>
<keyword evidence="8 10" id="KW-0131">Cell cycle</keyword>
<evidence type="ECO:0000256" key="2">
    <source>
        <dbReference type="ARBA" id="ARBA00022598"/>
    </source>
</evidence>
<evidence type="ECO:0000313" key="16">
    <source>
        <dbReference type="Proteomes" id="UP000239485"/>
    </source>
</evidence>
<evidence type="ECO:0000256" key="8">
    <source>
        <dbReference type="ARBA" id="ARBA00023306"/>
    </source>
</evidence>
<dbReference type="InterPro" id="IPR035911">
    <property type="entry name" value="MurE/MurF_N"/>
</dbReference>
<dbReference type="SUPFAM" id="SSF53244">
    <property type="entry name" value="MurD-like peptide ligases, peptide-binding domain"/>
    <property type="match status" value="1"/>
</dbReference>
<dbReference type="SUPFAM" id="SSF63418">
    <property type="entry name" value="MurE/MurF N-terminal domain"/>
    <property type="match status" value="1"/>
</dbReference>
<keyword evidence="4 10" id="KW-0547">Nucleotide-binding</keyword>
<dbReference type="InterPro" id="IPR000713">
    <property type="entry name" value="Mur_ligase_N"/>
</dbReference>
<accession>A0A2S6ILZ3</accession>
<dbReference type="NCBIfam" id="TIGR01143">
    <property type="entry name" value="murF"/>
    <property type="match status" value="1"/>
</dbReference>
<dbReference type="InterPro" id="IPR005863">
    <property type="entry name" value="UDP-N-AcMur_synth"/>
</dbReference>
<feature type="domain" description="Mur ligase central" evidence="14">
    <location>
        <begin position="118"/>
        <end position="312"/>
    </location>
</feature>
<keyword evidence="1 10" id="KW-0963">Cytoplasm</keyword>
<dbReference type="InterPro" id="IPR036565">
    <property type="entry name" value="Mur-like_cat_sf"/>
</dbReference>
<feature type="domain" description="Mur ligase C-terminal" evidence="13">
    <location>
        <begin position="335"/>
        <end position="461"/>
    </location>
</feature>